<evidence type="ECO:0000259" key="2">
    <source>
        <dbReference type="PROSITE" id="PS50090"/>
    </source>
</evidence>
<proteinExistence type="predicted"/>
<dbReference type="GO" id="GO:0000278">
    <property type="term" value="P:mitotic cell cycle"/>
    <property type="evidence" value="ECO:0007669"/>
    <property type="project" value="TreeGrafter"/>
</dbReference>
<evidence type="ECO:0000256" key="1">
    <source>
        <dbReference type="SAM" id="MobiDB-lite"/>
    </source>
</evidence>
<feature type="domain" description="HTH myb-type" evidence="3">
    <location>
        <begin position="65"/>
        <end position="113"/>
    </location>
</feature>
<dbReference type="Proteomes" id="UP001201262">
    <property type="component" value="Unassembled WGS sequence"/>
</dbReference>
<dbReference type="GO" id="GO:0000981">
    <property type="term" value="F:DNA-binding transcription factor activity, RNA polymerase II-specific"/>
    <property type="evidence" value="ECO:0007669"/>
    <property type="project" value="TreeGrafter"/>
</dbReference>
<dbReference type="InterPro" id="IPR001005">
    <property type="entry name" value="SANT/Myb"/>
</dbReference>
<feature type="compositionally biased region" description="Polar residues" evidence="1">
    <location>
        <begin position="200"/>
        <end position="217"/>
    </location>
</feature>
<dbReference type="SMART" id="SM00717">
    <property type="entry name" value="SANT"/>
    <property type="match status" value="3"/>
</dbReference>
<dbReference type="GeneID" id="70252839"/>
<gene>
    <name evidence="4" type="ORF">BGW36DRAFT_74579</name>
</gene>
<name>A0AAD4KEF6_9EURO</name>
<organism evidence="4 5">
    <name type="scientific">Talaromyces proteolyticus</name>
    <dbReference type="NCBI Taxonomy" id="1131652"/>
    <lineage>
        <taxon>Eukaryota</taxon>
        <taxon>Fungi</taxon>
        <taxon>Dikarya</taxon>
        <taxon>Ascomycota</taxon>
        <taxon>Pezizomycotina</taxon>
        <taxon>Eurotiomycetes</taxon>
        <taxon>Eurotiomycetidae</taxon>
        <taxon>Eurotiales</taxon>
        <taxon>Trichocomaceae</taxon>
        <taxon>Talaromyces</taxon>
        <taxon>Talaromyces sect. Bacilispori</taxon>
    </lineage>
</organism>
<dbReference type="Pfam" id="PF00249">
    <property type="entry name" value="Myb_DNA-binding"/>
    <property type="match status" value="1"/>
</dbReference>
<sequence length="363" mass="40784">MEPSSSSRSRNLWSAEEDGILRGLVEAYEKDKVDWRVIASYLPGRNNKDCRKRWHYRVSASMNLGPWSQAEDELLKLGIQRYGTHWSRVAQVVGTRNGDQCFKRWNDVLDPAIDRSPWTREEDRLLLLAINKYGRAWKQIVDAYFPGRTGLDAKNRHRQLTRKRKREEKGDNNAKSQEASLSIPPVLPKAQAQAQAQAQLPETPNNLPTSKLSSAVSPVGMSANTANWLSPRSQQPEERPLSVPPYFDWNLSMDTMLSPALPTTPYSTCSNSSISNAGGSLSELDEYFTQQLATSHVDHSHGLVAGIANYPYSGPTPDGNITDVRYPHYMAEHAVLDMRSNPTPIRPMSAHQPFWGPGWDVTT</sequence>
<keyword evidence="5" id="KW-1185">Reference proteome</keyword>
<dbReference type="GO" id="GO:0045944">
    <property type="term" value="P:positive regulation of transcription by RNA polymerase II"/>
    <property type="evidence" value="ECO:0007669"/>
    <property type="project" value="TreeGrafter"/>
</dbReference>
<dbReference type="GO" id="GO:0000978">
    <property type="term" value="F:RNA polymerase II cis-regulatory region sequence-specific DNA binding"/>
    <property type="evidence" value="ECO:0007669"/>
    <property type="project" value="TreeGrafter"/>
</dbReference>
<dbReference type="InterPro" id="IPR017930">
    <property type="entry name" value="Myb_dom"/>
</dbReference>
<evidence type="ECO:0000313" key="4">
    <source>
        <dbReference type="EMBL" id="KAH8689673.1"/>
    </source>
</evidence>
<dbReference type="EMBL" id="JAJTJA010000015">
    <property type="protein sequence ID" value="KAH8689673.1"/>
    <property type="molecule type" value="Genomic_DNA"/>
</dbReference>
<feature type="region of interest" description="Disordered" evidence="1">
    <location>
        <begin position="154"/>
        <end position="217"/>
    </location>
</feature>
<dbReference type="RefSeq" id="XP_046066027.1">
    <property type="nucleotide sequence ID" value="XM_046222553.1"/>
</dbReference>
<dbReference type="Gene3D" id="1.10.10.60">
    <property type="entry name" value="Homeodomain-like"/>
    <property type="match status" value="3"/>
</dbReference>
<feature type="compositionally biased region" description="Basic residues" evidence="1">
    <location>
        <begin position="155"/>
        <end position="166"/>
    </location>
</feature>
<dbReference type="InterPro" id="IPR009057">
    <property type="entry name" value="Homeodomain-like_sf"/>
</dbReference>
<dbReference type="InterPro" id="IPR050560">
    <property type="entry name" value="MYB_TF"/>
</dbReference>
<dbReference type="Pfam" id="PF13921">
    <property type="entry name" value="Myb_DNA-bind_6"/>
    <property type="match status" value="1"/>
</dbReference>
<feature type="domain" description="Myb-like" evidence="2">
    <location>
        <begin position="59"/>
        <end position="109"/>
    </location>
</feature>
<comment type="caution">
    <text evidence="4">The sequence shown here is derived from an EMBL/GenBank/DDBJ whole genome shotgun (WGS) entry which is preliminary data.</text>
</comment>
<dbReference type="PANTHER" id="PTHR45614">
    <property type="entry name" value="MYB PROTEIN-RELATED"/>
    <property type="match status" value="1"/>
</dbReference>
<dbReference type="AlphaFoldDB" id="A0AAD4KEF6"/>
<dbReference type="SUPFAM" id="SSF46689">
    <property type="entry name" value="Homeodomain-like"/>
    <property type="match status" value="2"/>
</dbReference>
<feature type="domain" description="Myb-like" evidence="2">
    <location>
        <begin position="5"/>
        <end position="58"/>
    </location>
</feature>
<dbReference type="PROSITE" id="PS50090">
    <property type="entry name" value="MYB_LIKE"/>
    <property type="match status" value="3"/>
</dbReference>
<dbReference type="PANTHER" id="PTHR45614:SF199">
    <property type="entry name" value="MYB-LIKE TRANSCRIPTION FACTOR (EUROFUNG)-RELATED"/>
    <property type="match status" value="1"/>
</dbReference>
<feature type="compositionally biased region" description="Low complexity" evidence="1">
    <location>
        <begin position="190"/>
        <end position="199"/>
    </location>
</feature>
<dbReference type="PROSITE" id="PS51294">
    <property type="entry name" value="HTH_MYB"/>
    <property type="match status" value="3"/>
</dbReference>
<evidence type="ECO:0000313" key="5">
    <source>
        <dbReference type="Proteomes" id="UP001201262"/>
    </source>
</evidence>
<feature type="domain" description="Myb-like" evidence="2">
    <location>
        <begin position="110"/>
        <end position="161"/>
    </location>
</feature>
<dbReference type="CDD" id="cd00167">
    <property type="entry name" value="SANT"/>
    <property type="match status" value="2"/>
</dbReference>
<feature type="domain" description="HTH myb-type" evidence="3">
    <location>
        <begin position="115"/>
        <end position="165"/>
    </location>
</feature>
<feature type="domain" description="HTH myb-type" evidence="3">
    <location>
        <begin position="5"/>
        <end position="62"/>
    </location>
</feature>
<evidence type="ECO:0000259" key="3">
    <source>
        <dbReference type="PROSITE" id="PS51294"/>
    </source>
</evidence>
<reference evidence="4" key="1">
    <citation type="submission" date="2021-12" db="EMBL/GenBank/DDBJ databases">
        <title>Convergent genome expansion in fungi linked to evolution of root-endophyte symbiosis.</title>
        <authorList>
            <consortium name="DOE Joint Genome Institute"/>
            <person name="Ke Y.-H."/>
            <person name="Bonito G."/>
            <person name="Liao H.-L."/>
            <person name="Looney B."/>
            <person name="Rojas-Flechas A."/>
            <person name="Nash J."/>
            <person name="Hameed K."/>
            <person name="Schadt C."/>
            <person name="Martin F."/>
            <person name="Crous P.W."/>
            <person name="Miettinen O."/>
            <person name="Magnuson J.K."/>
            <person name="Labbe J."/>
            <person name="Jacobson D."/>
            <person name="Doktycz M.J."/>
            <person name="Veneault-Fourrey C."/>
            <person name="Kuo A."/>
            <person name="Mondo S."/>
            <person name="Calhoun S."/>
            <person name="Riley R."/>
            <person name="Ohm R."/>
            <person name="LaButti K."/>
            <person name="Andreopoulos B."/>
            <person name="Pangilinan J."/>
            <person name="Nolan M."/>
            <person name="Tritt A."/>
            <person name="Clum A."/>
            <person name="Lipzen A."/>
            <person name="Daum C."/>
            <person name="Barry K."/>
            <person name="Grigoriev I.V."/>
            <person name="Vilgalys R."/>
        </authorList>
    </citation>
    <scope>NUCLEOTIDE SEQUENCE</scope>
    <source>
        <strain evidence="4">PMI_201</strain>
    </source>
</reference>
<protein>
    <submittedName>
        <fullName evidence="4">Uncharacterized protein</fullName>
    </submittedName>
</protein>
<accession>A0AAD4KEF6</accession>
<dbReference type="GO" id="GO:0005634">
    <property type="term" value="C:nucleus"/>
    <property type="evidence" value="ECO:0007669"/>
    <property type="project" value="TreeGrafter"/>
</dbReference>
<dbReference type="CDD" id="cd11660">
    <property type="entry name" value="SANT_TRF"/>
    <property type="match status" value="1"/>
</dbReference>